<gene>
    <name evidence="2" type="ORF">SAMN05660691_03572</name>
</gene>
<dbReference type="PANTHER" id="PTHR36175">
    <property type="entry name" value="CYANOPHYCINASE"/>
    <property type="match status" value="1"/>
</dbReference>
<accession>A0A1H6N9M8</accession>
<evidence type="ECO:0000313" key="2">
    <source>
        <dbReference type="EMBL" id="SEI09456.1"/>
    </source>
</evidence>
<feature type="signal peptide" evidence="1">
    <location>
        <begin position="1"/>
        <end position="19"/>
    </location>
</feature>
<proteinExistence type="predicted"/>
<dbReference type="RefSeq" id="WP_245728390.1">
    <property type="nucleotide sequence ID" value="NZ_FNXF01000018.1"/>
</dbReference>
<dbReference type="AlphaFoldDB" id="A0A1H6N9M8"/>
<dbReference type="EMBL" id="FNXF01000018">
    <property type="protein sequence ID" value="SEI09456.1"/>
    <property type="molecule type" value="Genomic_DNA"/>
</dbReference>
<feature type="chain" id="PRO_5011547810" evidence="1">
    <location>
        <begin position="20"/>
        <end position="616"/>
    </location>
</feature>
<protein>
    <submittedName>
        <fullName evidence="2">Cyanophycinase</fullName>
    </submittedName>
</protein>
<dbReference type="InterPro" id="IPR029062">
    <property type="entry name" value="Class_I_gatase-like"/>
</dbReference>
<keyword evidence="1" id="KW-0732">Signal</keyword>
<dbReference type="PANTHER" id="PTHR36175:SF1">
    <property type="entry name" value="CYANOPHYCINASE"/>
    <property type="match status" value="1"/>
</dbReference>
<dbReference type="CDD" id="cd03145">
    <property type="entry name" value="GAT1_cyanophycinase"/>
    <property type="match status" value="1"/>
</dbReference>
<dbReference type="Proteomes" id="UP000199371">
    <property type="component" value="Unassembled WGS sequence"/>
</dbReference>
<name>A0A1H6N9M8_9GAMM</name>
<reference evidence="3" key="1">
    <citation type="submission" date="2016-10" db="EMBL/GenBank/DDBJ databases">
        <authorList>
            <person name="Varghese N."/>
            <person name="Submissions S."/>
        </authorList>
    </citation>
    <scope>NUCLEOTIDE SEQUENCE [LARGE SCALE GENOMIC DNA]</scope>
    <source>
        <strain evidence="3">DSM 17616</strain>
    </source>
</reference>
<dbReference type="Gene3D" id="3.40.50.880">
    <property type="match status" value="1"/>
</dbReference>
<organism evidence="2 3">
    <name type="scientific">Rheinheimera pacifica</name>
    <dbReference type="NCBI Taxonomy" id="173990"/>
    <lineage>
        <taxon>Bacteria</taxon>
        <taxon>Pseudomonadati</taxon>
        <taxon>Pseudomonadota</taxon>
        <taxon>Gammaproteobacteria</taxon>
        <taxon>Chromatiales</taxon>
        <taxon>Chromatiaceae</taxon>
        <taxon>Rheinheimera</taxon>
    </lineage>
</organism>
<dbReference type="PROSITE" id="PS51257">
    <property type="entry name" value="PROKAR_LIPOPROTEIN"/>
    <property type="match status" value="1"/>
</dbReference>
<evidence type="ECO:0000313" key="3">
    <source>
        <dbReference type="Proteomes" id="UP000199371"/>
    </source>
</evidence>
<dbReference type="SUPFAM" id="SSF52317">
    <property type="entry name" value="Class I glutamine amidotransferase-like"/>
    <property type="match status" value="1"/>
</dbReference>
<keyword evidence="3" id="KW-1185">Reference proteome</keyword>
<evidence type="ECO:0000256" key="1">
    <source>
        <dbReference type="SAM" id="SignalP"/>
    </source>
</evidence>
<dbReference type="STRING" id="173990.SAMN05660691_03572"/>
<sequence>MRSLSFYITASLLACSVSAATTGASKKFPDYSLVLVGGGLQSCTSVNTRGCSAPDLFSAAAKSADLFSVSTAHLNNIAGDSFWNPERAIEQQQTLALLEFVRSRINNEQVSERELLRLWRSAEIEIDGIWVSGKENYSQLSDRERNFVLDQLQVMATAQDNTTRRRTPQRQKEYANLAQTSDAFSIELYRKIVELAQQVAGPARKPRVLVVTASSRDPFAAVDFYTNLFTEAGADVSWLPINAAYQAAQQNRVDNKPSCAQLPQYLAAYHGTYQRERVYPDLMQQLREFCQQGTAAAVEQIRRADAIFINGGDQSLTLQALRLEDGSVSAELKQIQSMLDAGQIIVAGTSAGTAVMSGGSYQGRITPMISNGDSYNAMRFGAFDLPAPQPGCDKDQSCSNGLAENHLTFTSTGGLGLFSWGVLDTHFSERGRQGRLIRLLNDTQTRFGFGIDEATAMLVGFSNSDSEPEVKMSVLGAAGVYVVDTQGMQNAGEGSATVIKQVNTHYLTRGDAMEIKDGVLRTRFAAWKFAPNNMQAPMLASGELFERDNYKQLAHLLCLTQSRQADGKAVKVGQGQQISLYKDHSSYARQGVYQLQDKEVQYCSYRNFRVDVQPVQ</sequence>